<dbReference type="Proteomes" id="UP000092574">
    <property type="component" value="Chromosome"/>
</dbReference>
<sequence length="236" mass="26098">MWKSIKGQVKLELCDISVYLATEIGLCVLGMAIMICIQIFGHEKSYFLIGSMIATLGVLFMVLFGNIFGMCMGFDVAVSMGKTRRYYVPSAVITYFMMTLLLVAGLFVLIRVETGVYAILFPEKIKESIPVLTKFTLPWVVGLSAVLTGCGVLGAAVVRQFRRGKIIILAAWLLGCWTIPGATDSRDRNILDRIGNAWGQWFAGFQLPVQISMLVGAGVIFTVTAYLLFRKQAVQW</sequence>
<name>A0A1C7IG29_9FIRM</name>
<dbReference type="AlphaFoldDB" id="A0A1C7IG29"/>
<organism evidence="2 3">
    <name type="scientific">Blautia pseudococcoides</name>
    <dbReference type="NCBI Taxonomy" id="1796616"/>
    <lineage>
        <taxon>Bacteria</taxon>
        <taxon>Bacillati</taxon>
        <taxon>Bacillota</taxon>
        <taxon>Clostridia</taxon>
        <taxon>Lachnospirales</taxon>
        <taxon>Lachnospiraceae</taxon>
        <taxon>Blautia</taxon>
    </lineage>
</organism>
<protein>
    <submittedName>
        <fullName evidence="2">Uncharacterized protein</fullName>
    </submittedName>
</protein>
<evidence type="ECO:0000256" key="1">
    <source>
        <dbReference type="SAM" id="Phobius"/>
    </source>
</evidence>
<dbReference type="KEGG" id="byl:A4V09_20225"/>
<keyword evidence="1" id="KW-0472">Membrane</keyword>
<keyword evidence="1" id="KW-1133">Transmembrane helix</keyword>
<dbReference type="STRING" id="1796616.A4V09_20225"/>
<evidence type="ECO:0000313" key="3">
    <source>
        <dbReference type="Proteomes" id="UP000092574"/>
    </source>
</evidence>
<evidence type="ECO:0000313" key="2">
    <source>
        <dbReference type="EMBL" id="ANU77854.1"/>
    </source>
</evidence>
<keyword evidence="3" id="KW-1185">Reference proteome</keyword>
<dbReference type="OrthoDB" id="1975147at2"/>
<gene>
    <name evidence="2" type="ORF">A4V09_20225</name>
</gene>
<reference evidence="2" key="1">
    <citation type="submission" date="2017-04" db="EMBL/GenBank/DDBJ databases">
        <title>Complete Genome Sequences of Twelve Strains of a Stable Defined Moderately Diverse Mouse Microbiota 2 (sDMDMm2).</title>
        <authorList>
            <person name="Uchimura Y."/>
            <person name="Wyss M."/>
            <person name="Brugiroux S."/>
            <person name="Limenitakis J.P."/>
            <person name="Stecher B."/>
            <person name="McCoy K.D."/>
            <person name="Macpherson A.J."/>
        </authorList>
    </citation>
    <scope>NUCLEOTIDE SEQUENCE</scope>
    <source>
        <strain evidence="2">YL58</strain>
    </source>
</reference>
<feature type="transmembrane region" description="Helical" evidence="1">
    <location>
        <begin position="165"/>
        <end position="183"/>
    </location>
</feature>
<feature type="transmembrane region" description="Helical" evidence="1">
    <location>
        <begin position="137"/>
        <end position="158"/>
    </location>
</feature>
<proteinExistence type="predicted"/>
<feature type="transmembrane region" description="Helical" evidence="1">
    <location>
        <begin position="86"/>
        <end position="110"/>
    </location>
</feature>
<feature type="transmembrane region" description="Helical" evidence="1">
    <location>
        <begin position="46"/>
        <end position="74"/>
    </location>
</feature>
<feature type="transmembrane region" description="Helical" evidence="1">
    <location>
        <begin position="203"/>
        <end position="229"/>
    </location>
</feature>
<dbReference type="RefSeq" id="WP_065543956.1">
    <property type="nucleotide sequence ID" value="NZ_CP015405.2"/>
</dbReference>
<dbReference type="EMBL" id="CP015405">
    <property type="protein sequence ID" value="ANU77854.1"/>
    <property type="molecule type" value="Genomic_DNA"/>
</dbReference>
<keyword evidence="1" id="KW-0812">Transmembrane</keyword>
<feature type="transmembrane region" description="Helical" evidence="1">
    <location>
        <begin position="20"/>
        <end position="40"/>
    </location>
</feature>
<accession>A0A1C7IG29</accession>